<keyword evidence="9" id="KW-0460">Magnesium</keyword>
<keyword evidence="7" id="KW-0547">Nucleotide-binding</keyword>
<dbReference type="PANTHER" id="PTHR33540:SF2">
    <property type="entry name" value="TRNA THREONYLCARBAMOYLADENOSINE BIOSYNTHESIS PROTEIN TSAE"/>
    <property type="match status" value="1"/>
</dbReference>
<dbReference type="OrthoDB" id="9800307at2"/>
<name>A0A0V8IWW5_9MICC</name>
<evidence type="ECO:0000256" key="5">
    <source>
        <dbReference type="ARBA" id="ARBA00022694"/>
    </source>
</evidence>
<evidence type="ECO:0000313" key="12">
    <source>
        <dbReference type="EMBL" id="KSU78960.1"/>
    </source>
</evidence>
<proteinExistence type="inferred from homology"/>
<dbReference type="SMR" id="A0A0V8IWW5"/>
<evidence type="ECO:0000256" key="9">
    <source>
        <dbReference type="ARBA" id="ARBA00022842"/>
    </source>
</evidence>
<dbReference type="GO" id="GO:0005737">
    <property type="term" value="C:cytoplasm"/>
    <property type="evidence" value="ECO:0007669"/>
    <property type="project" value="UniProtKB-SubCell"/>
</dbReference>
<dbReference type="AlphaFoldDB" id="A0A0V8IWW5"/>
<evidence type="ECO:0000256" key="1">
    <source>
        <dbReference type="ARBA" id="ARBA00004496"/>
    </source>
</evidence>
<accession>A0A0V8IWW5</accession>
<dbReference type="STRING" id="993070.AS031_02660"/>
<comment type="similarity">
    <text evidence="2">Belongs to the TsaE family.</text>
</comment>
<evidence type="ECO:0000256" key="4">
    <source>
        <dbReference type="ARBA" id="ARBA00022490"/>
    </source>
</evidence>
<evidence type="ECO:0000256" key="11">
    <source>
        <dbReference type="ARBA" id="ARBA00032441"/>
    </source>
</evidence>
<dbReference type="Gene3D" id="3.40.50.300">
    <property type="entry name" value="P-loop containing nucleotide triphosphate hydrolases"/>
    <property type="match status" value="1"/>
</dbReference>
<keyword evidence="4" id="KW-0963">Cytoplasm</keyword>
<dbReference type="Pfam" id="PF02367">
    <property type="entry name" value="TsaE"/>
    <property type="match status" value="1"/>
</dbReference>
<dbReference type="NCBIfam" id="TIGR00150">
    <property type="entry name" value="T6A_YjeE"/>
    <property type="match status" value="1"/>
</dbReference>
<evidence type="ECO:0000256" key="10">
    <source>
        <dbReference type="ARBA" id="ARBA00024908"/>
    </source>
</evidence>
<keyword evidence="13" id="KW-1185">Reference proteome</keyword>
<dbReference type="GO" id="GO:0005524">
    <property type="term" value="F:ATP binding"/>
    <property type="evidence" value="ECO:0007669"/>
    <property type="project" value="UniProtKB-KW"/>
</dbReference>
<sequence>MSPANQPPHANGSAGANWEKTYTATTADQTHALGACLARVLDAGDLVVLSGELGAGKTTLTQGLGEGLGVRAGIISPTFVLVRIHPNLPDGPRPGGPDLVHVDAYRLGSAAEVDDIDLENTMDTSVTVVEWGHDRVEHLSENRLEIDLHRAIGLDPALGLDGGTGAGEPGNLDFDTEDTDEPRTIVMRGYGPRWVAAPDLRTAGGNH</sequence>
<evidence type="ECO:0000313" key="13">
    <source>
        <dbReference type="Proteomes" id="UP000053199"/>
    </source>
</evidence>
<evidence type="ECO:0000256" key="7">
    <source>
        <dbReference type="ARBA" id="ARBA00022741"/>
    </source>
</evidence>
<keyword evidence="5" id="KW-0819">tRNA processing</keyword>
<keyword evidence="8" id="KW-0067">ATP-binding</keyword>
<evidence type="ECO:0000256" key="8">
    <source>
        <dbReference type="ARBA" id="ARBA00022840"/>
    </source>
</evidence>
<dbReference type="PANTHER" id="PTHR33540">
    <property type="entry name" value="TRNA THREONYLCARBAMOYLADENOSINE BIOSYNTHESIS PROTEIN TSAE"/>
    <property type="match status" value="1"/>
</dbReference>
<dbReference type="RefSeq" id="WP_058266566.1">
    <property type="nucleotide sequence ID" value="NZ_FMAZ01000001.1"/>
</dbReference>
<dbReference type="GO" id="GO:0002949">
    <property type="term" value="P:tRNA threonylcarbamoyladenosine modification"/>
    <property type="evidence" value="ECO:0007669"/>
    <property type="project" value="InterPro"/>
</dbReference>
<dbReference type="Proteomes" id="UP000053199">
    <property type="component" value="Unassembled WGS sequence"/>
</dbReference>
<protein>
    <recommendedName>
        <fullName evidence="3">tRNA threonylcarbamoyladenosine biosynthesis protein TsaE</fullName>
    </recommendedName>
    <alternativeName>
        <fullName evidence="11">t(6)A37 threonylcarbamoyladenosine biosynthesis protein TsaE</fullName>
    </alternativeName>
</protein>
<organism evidence="12 13">
    <name type="scientific">Pseudarthrobacter enclensis</name>
    <dbReference type="NCBI Taxonomy" id="993070"/>
    <lineage>
        <taxon>Bacteria</taxon>
        <taxon>Bacillati</taxon>
        <taxon>Actinomycetota</taxon>
        <taxon>Actinomycetes</taxon>
        <taxon>Micrococcales</taxon>
        <taxon>Micrococcaceae</taxon>
        <taxon>Pseudarthrobacter</taxon>
    </lineage>
</organism>
<keyword evidence="6" id="KW-0479">Metal-binding</keyword>
<evidence type="ECO:0000256" key="3">
    <source>
        <dbReference type="ARBA" id="ARBA00019010"/>
    </source>
</evidence>
<comment type="caution">
    <text evidence="12">The sequence shown here is derived from an EMBL/GenBank/DDBJ whole genome shotgun (WGS) entry which is preliminary data.</text>
</comment>
<evidence type="ECO:0000256" key="6">
    <source>
        <dbReference type="ARBA" id="ARBA00022723"/>
    </source>
</evidence>
<comment type="function">
    <text evidence="10">Required for the formation of a threonylcarbamoyl group on adenosine at position 37 (t(6)A37) in tRNAs that read codons beginning with adenine. Is involved in the transfer of the threonylcarbamoyl moiety of threonylcarbamoyl-AMP (TC-AMP) to the N6 group of A37, together with TsaD and TsaB. TsaE seems to play an indirect role in the t(6)A biosynthesis pathway, possibly in regulating the core enzymatic function of TsaD.</text>
</comment>
<reference evidence="12 13" key="1">
    <citation type="journal article" date="2014" name="Arch. Microbiol.">
        <title>Arthrobacter enclensis sp. nov., isolated from sediment sample.</title>
        <authorList>
            <person name="Dastager S.G."/>
            <person name="Liu Q."/>
            <person name="Tang S.K."/>
            <person name="Krishnamurthi S."/>
            <person name="Lee J.C."/>
            <person name="Li W.J."/>
        </authorList>
    </citation>
    <scope>NUCLEOTIDE SEQUENCE [LARGE SCALE GENOMIC DNA]</scope>
    <source>
        <strain evidence="12 13">NIO-1008</strain>
    </source>
</reference>
<dbReference type="SUPFAM" id="SSF52540">
    <property type="entry name" value="P-loop containing nucleoside triphosphate hydrolases"/>
    <property type="match status" value="1"/>
</dbReference>
<dbReference type="EMBL" id="LNQM01000001">
    <property type="protein sequence ID" value="KSU78960.1"/>
    <property type="molecule type" value="Genomic_DNA"/>
</dbReference>
<gene>
    <name evidence="12" type="ORF">AS031_02660</name>
</gene>
<evidence type="ECO:0000256" key="2">
    <source>
        <dbReference type="ARBA" id="ARBA00007599"/>
    </source>
</evidence>
<dbReference type="InterPro" id="IPR003442">
    <property type="entry name" value="T6A_TsaE"/>
</dbReference>
<dbReference type="InterPro" id="IPR027417">
    <property type="entry name" value="P-loop_NTPase"/>
</dbReference>
<dbReference type="GO" id="GO:0046872">
    <property type="term" value="F:metal ion binding"/>
    <property type="evidence" value="ECO:0007669"/>
    <property type="project" value="UniProtKB-KW"/>
</dbReference>
<comment type="subcellular location">
    <subcellularLocation>
        <location evidence="1">Cytoplasm</location>
    </subcellularLocation>
</comment>